<gene>
    <name evidence="1" type="ORF">A0H81_07041</name>
</gene>
<proteinExistence type="predicted"/>
<dbReference type="Proteomes" id="UP000092993">
    <property type="component" value="Unassembled WGS sequence"/>
</dbReference>
<evidence type="ECO:0000313" key="1">
    <source>
        <dbReference type="EMBL" id="OBZ72815.1"/>
    </source>
</evidence>
<evidence type="ECO:0000313" key="2">
    <source>
        <dbReference type="Proteomes" id="UP000092993"/>
    </source>
</evidence>
<keyword evidence="2" id="KW-1185">Reference proteome</keyword>
<name>A0A1C7M7B7_GRIFR</name>
<organism evidence="1 2">
    <name type="scientific">Grifola frondosa</name>
    <name type="common">Maitake</name>
    <name type="synonym">Polyporus frondosus</name>
    <dbReference type="NCBI Taxonomy" id="5627"/>
    <lineage>
        <taxon>Eukaryota</taxon>
        <taxon>Fungi</taxon>
        <taxon>Dikarya</taxon>
        <taxon>Basidiomycota</taxon>
        <taxon>Agaricomycotina</taxon>
        <taxon>Agaricomycetes</taxon>
        <taxon>Polyporales</taxon>
        <taxon>Grifolaceae</taxon>
        <taxon>Grifola</taxon>
    </lineage>
</organism>
<comment type="caution">
    <text evidence="1">The sequence shown here is derived from an EMBL/GenBank/DDBJ whole genome shotgun (WGS) entry which is preliminary data.</text>
</comment>
<protein>
    <submittedName>
        <fullName evidence="1">Uncharacterized protein</fullName>
    </submittedName>
</protein>
<dbReference type="AlphaFoldDB" id="A0A1C7M7B7"/>
<reference evidence="1 2" key="1">
    <citation type="submission" date="2016-03" db="EMBL/GenBank/DDBJ databases">
        <title>Whole genome sequencing of Grifola frondosa 9006-11.</title>
        <authorList>
            <person name="Min B."/>
            <person name="Park H."/>
            <person name="Kim J.-G."/>
            <person name="Cho H."/>
            <person name="Oh Y.-L."/>
            <person name="Kong W.-S."/>
            <person name="Choi I.-G."/>
        </authorList>
    </citation>
    <scope>NUCLEOTIDE SEQUENCE [LARGE SCALE GENOMIC DNA]</scope>
    <source>
        <strain evidence="1 2">9006-11</strain>
    </source>
</reference>
<sequence>MSLIAAYYTWFKVKMICITPRKSKAQEIIFCISRRNEKWIPLTKATLSLLLPDIIDHPIIHTLHDTSFPTGFTRHAAAGALHIY</sequence>
<accession>A0A1C7M7B7</accession>
<dbReference type="EMBL" id="LUGG01000007">
    <property type="protein sequence ID" value="OBZ72815.1"/>
    <property type="molecule type" value="Genomic_DNA"/>
</dbReference>